<dbReference type="AlphaFoldDB" id="A0A9K3KLI9"/>
<dbReference type="PANTHER" id="PTHR24320">
    <property type="entry name" value="RETINOL DEHYDROGENASE"/>
    <property type="match status" value="1"/>
</dbReference>
<evidence type="ECO:0000313" key="5">
    <source>
        <dbReference type="Proteomes" id="UP000693970"/>
    </source>
</evidence>
<reference evidence="4" key="2">
    <citation type="submission" date="2021-04" db="EMBL/GenBank/DDBJ databases">
        <authorList>
            <person name="Podell S."/>
        </authorList>
    </citation>
    <scope>NUCLEOTIDE SEQUENCE</scope>
    <source>
        <strain evidence="4">Hildebrandi</strain>
    </source>
</reference>
<dbReference type="InterPro" id="IPR002347">
    <property type="entry name" value="SDR_fam"/>
</dbReference>
<protein>
    <submittedName>
        <fullName evidence="4">Short-chain dehydrogenase/reductase SDR</fullName>
    </submittedName>
</protein>
<keyword evidence="3" id="KW-1133">Transmembrane helix</keyword>
<gene>
    <name evidence="4" type="ORF">IV203_005016</name>
</gene>
<comment type="similarity">
    <text evidence="1">Belongs to the short-chain dehydrogenases/reductases (SDR) family.</text>
</comment>
<reference evidence="4" key="1">
    <citation type="journal article" date="2021" name="Sci. Rep.">
        <title>Diploid genomic architecture of Nitzschia inconspicua, an elite biomass production diatom.</title>
        <authorList>
            <person name="Oliver A."/>
            <person name="Podell S."/>
            <person name="Pinowska A."/>
            <person name="Traller J.C."/>
            <person name="Smith S.R."/>
            <person name="McClure R."/>
            <person name="Beliaev A."/>
            <person name="Bohutskyi P."/>
            <person name="Hill E.A."/>
            <person name="Rabines A."/>
            <person name="Zheng H."/>
            <person name="Allen L.Z."/>
            <person name="Kuo A."/>
            <person name="Grigoriev I.V."/>
            <person name="Allen A.E."/>
            <person name="Hazlebeck D."/>
            <person name="Allen E.E."/>
        </authorList>
    </citation>
    <scope>NUCLEOTIDE SEQUENCE</scope>
    <source>
        <strain evidence="4">Hildebrandi</strain>
    </source>
</reference>
<sequence>MIAARSSSSFSMYYSPATSNVFIPLSLIYTCVAHLWLYLRHGRSWRDTLVSELPPPSTFNNTDDNTDDNNDCCNRRCRPKIAIVTGANTGIGLQTAQTLVVQYGYHVILACRSKDKALQAQQQISTIAASATTTAAATTSTNVGRAIVLDAVLDLSDVTSIQEFVQEVDQTYGDNGGIDVLINNAGRNTTGELLTTKAKATTTKNPATANDSSLDLMFVSNYLGHFLLTRLLLESNLLKRDETNDTDQPKIILNVSSVMHHFISSDDDGTNRFASPSSNDHSQYQYWKSRAHFRSAQTLPDVYSATKLAAILHAMELNRRYSQSHGIYAMAVNPGAVNSDIWRGFPNWIRAVFRQVYLTTQQGSAPLVAGAVLGDEWRKRNVLYLQPYWNPSPSQSTTTDNTPMLPFTEMLGPYIGFAPTTARLPHNDGGLESAAILWQVSDDLVENVWVGSNE</sequence>
<dbReference type="Proteomes" id="UP000693970">
    <property type="component" value="Unassembled WGS sequence"/>
</dbReference>
<evidence type="ECO:0000313" key="4">
    <source>
        <dbReference type="EMBL" id="KAG7345949.1"/>
    </source>
</evidence>
<dbReference type="PANTHER" id="PTHR24320:SF227">
    <property type="entry name" value="RETINOL DEHYDROGENASE 11"/>
    <property type="match status" value="1"/>
</dbReference>
<keyword evidence="5" id="KW-1185">Reference proteome</keyword>
<dbReference type="EMBL" id="JAGRRH010000021">
    <property type="protein sequence ID" value="KAG7345949.1"/>
    <property type="molecule type" value="Genomic_DNA"/>
</dbReference>
<organism evidence="4 5">
    <name type="scientific">Nitzschia inconspicua</name>
    <dbReference type="NCBI Taxonomy" id="303405"/>
    <lineage>
        <taxon>Eukaryota</taxon>
        <taxon>Sar</taxon>
        <taxon>Stramenopiles</taxon>
        <taxon>Ochrophyta</taxon>
        <taxon>Bacillariophyta</taxon>
        <taxon>Bacillariophyceae</taxon>
        <taxon>Bacillariophycidae</taxon>
        <taxon>Bacillariales</taxon>
        <taxon>Bacillariaceae</taxon>
        <taxon>Nitzschia</taxon>
    </lineage>
</organism>
<accession>A0A9K3KLI9</accession>
<evidence type="ECO:0000256" key="1">
    <source>
        <dbReference type="ARBA" id="ARBA00006484"/>
    </source>
</evidence>
<keyword evidence="3" id="KW-0472">Membrane</keyword>
<keyword evidence="3" id="KW-0812">Transmembrane</keyword>
<keyword evidence="2" id="KW-0560">Oxidoreductase</keyword>
<name>A0A9K3KLI9_9STRA</name>
<dbReference type="GO" id="GO:0016491">
    <property type="term" value="F:oxidoreductase activity"/>
    <property type="evidence" value="ECO:0007669"/>
    <property type="project" value="UniProtKB-KW"/>
</dbReference>
<feature type="transmembrane region" description="Helical" evidence="3">
    <location>
        <begin position="20"/>
        <end position="39"/>
    </location>
</feature>
<evidence type="ECO:0000256" key="2">
    <source>
        <dbReference type="ARBA" id="ARBA00023002"/>
    </source>
</evidence>
<evidence type="ECO:0000256" key="3">
    <source>
        <dbReference type="SAM" id="Phobius"/>
    </source>
</evidence>
<dbReference type="OrthoDB" id="47007at2759"/>
<dbReference type="Pfam" id="PF00106">
    <property type="entry name" value="adh_short"/>
    <property type="match status" value="1"/>
</dbReference>
<comment type="caution">
    <text evidence="4">The sequence shown here is derived from an EMBL/GenBank/DDBJ whole genome shotgun (WGS) entry which is preliminary data.</text>
</comment>
<proteinExistence type="inferred from homology"/>